<protein>
    <submittedName>
        <fullName evidence="1">Uncharacterized protein</fullName>
    </submittedName>
</protein>
<evidence type="ECO:0000313" key="2">
    <source>
        <dbReference type="Proteomes" id="UP000324222"/>
    </source>
</evidence>
<sequence length="93" mass="10160">MTEDEGQERTGHAPLVPAVFKHDGVENSGQHLLQDGGLVLHHLDQSSNVLIILTLPETGEITKLTTCKERSMSSIQYTTRLIPSEDQAETHAG</sequence>
<accession>A0A5B7D6A4</accession>
<keyword evidence="2" id="KW-1185">Reference proteome</keyword>
<evidence type="ECO:0000313" key="1">
    <source>
        <dbReference type="EMBL" id="MPC16793.1"/>
    </source>
</evidence>
<dbReference type="EMBL" id="VSRR010000538">
    <property type="protein sequence ID" value="MPC16793.1"/>
    <property type="molecule type" value="Genomic_DNA"/>
</dbReference>
<organism evidence="1 2">
    <name type="scientific">Portunus trituberculatus</name>
    <name type="common">Swimming crab</name>
    <name type="synonym">Neptunus trituberculatus</name>
    <dbReference type="NCBI Taxonomy" id="210409"/>
    <lineage>
        <taxon>Eukaryota</taxon>
        <taxon>Metazoa</taxon>
        <taxon>Ecdysozoa</taxon>
        <taxon>Arthropoda</taxon>
        <taxon>Crustacea</taxon>
        <taxon>Multicrustacea</taxon>
        <taxon>Malacostraca</taxon>
        <taxon>Eumalacostraca</taxon>
        <taxon>Eucarida</taxon>
        <taxon>Decapoda</taxon>
        <taxon>Pleocyemata</taxon>
        <taxon>Brachyura</taxon>
        <taxon>Eubrachyura</taxon>
        <taxon>Portunoidea</taxon>
        <taxon>Portunidae</taxon>
        <taxon>Portuninae</taxon>
        <taxon>Portunus</taxon>
    </lineage>
</organism>
<dbReference type="Proteomes" id="UP000324222">
    <property type="component" value="Unassembled WGS sequence"/>
</dbReference>
<proteinExistence type="predicted"/>
<comment type="caution">
    <text evidence="1">The sequence shown here is derived from an EMBL/GenBank/DDBJ whole genome shotgun (WGS) entry which is preliminary data.</text>
</comment>
<gene>
    <name evidence="1" type="ORF">E2C01_009630</name>
</gene>
<reference evidence="1 2" key="1">
    <citation type="submission" date="2019-05" db="EMBL/GenBank/DDBJ databases">
        <title>Another draft genome of Portunus trituberculatus and its Hox gene families provides insights of decapod evolution.</title>
        <authorList>
            <person name="Jeong J.-H."/>
            <person name="Song I."/>
            <person name="Kim S."/>
            <person name="Choi T."/>
            <person name="Kim D."/>
            <person name="Ryu S."/>
            <person name="Kim W."/>
        </authorList>
    </citation>
    <scope>NUCLEOTIDE SEQUENCE [LARGE SCALE GENOMIC DNA]</scope>
    <source>
        <tissue evidence="1">Muscle</tissue>
    </source>
</reference>
<dbReference type="AlphaFoldDB" id="A0A5B7D6A4"/>
<name>A0A5B7D6A4_PORTR</name>